<dbReference type="RefSeq" id="WP_195082440.1">
    <property type="nucleotide sequence ID" value="NZ_JAYESH010000004.1"/>
</dbReference>
<reference evidence="1 2" key="1">
    <citation type="submission" date="2023-12" db="EMBL/GenBank/DDBJ databases">
        <title>novel species in genus Nocarida.</title>
        <authorList>
            <person name="Li Z."/>
        </authorList>
    </citation>
    <scope>NUCLEOTIDE SEQUENCE [LARGE SCALE GENOMIC DNA]</scope>
    <source>
        <strain evidence="1 2">CDC186</strain>
    </source>
</reference>
<protein>
    <submittedName>
        <fullName evidence="1">Uncharacterized protein</fullName>
    </submittedName>
</protein>
<comment type="caution">
    <text evidence="1">The sequence shown here is derived from an EMBL/GenBank/DDBJ whole genome shotgun (WGS) entry which is preliminary data.</text>
</comment>
<name>A0ABU6B0J8_9NOCA</name>
<dbReference type="Proteomes" id="UP001348098">
    <property type="component" value="Unassembled WGS sequence"/>
</dbReference>
<organism evidence="1 2">
    <name type="scientific">Nocardia implantans</name>
    <dbReference type="NCBI Taxonomy" id="3108168"/>
    <lineage>
        <taxon>Bacteria</taxon>
        <taxon>Bacillati</taxon>
        <taxon>Actinomycetota</taxon>
        <taxon>Actinomycetes</taxon>
        <taxon>Mycobacteriales</taxon>
        <taxon>Nocardiaceae</taxon>
        <taxon>Nocardia</taxon>
    </lineage>
</organism>
<gene>
    <name evidence="1" type="ORF">U3653_24790</name>
</gene>
<evidence type="ECO:0000313" key="2">
    <source>
        <dbReference type="Proteomes" id="UP001348098"/>
    </source>
</evidence>
<accession>A0ABU6B0J8</accession>
<keyword evidence="2" id="KW-1185">Reference proteome</keyword>
<dbReference type="EMBL" id="JAYKYQ010000011">
    <property type="protein sequence ID" value="MEB3513257.1"/>
    <property type="molecule type" value="Genomic_DNA"/>
</dbReference>
<evidence type="ECO:0000313" key="1">
    <source>
        <dbReference type="EMBL" id="MEB3513257.1"/>
    </source>
</evidence>
<proteinExistence type="predicted"/>
<sequence>MNRRTQFYVDNAPGSDVEALCPNEVMNAIAPWPNIVRVRFEQAESINRLRREEITLVRTSHSPGLREKIAELNEEEYHMKTETKQKAAVALIAGAATVMIGGQVAQAATLHSERSASDTAVVAVSDQVVRPGVALW</sequence>